<feature type="non-terminal residue" evidence="1">
    <location>
        <position position="1"/>
    </location>
</feature>
<protein>
    <submittedName>
        <fullName evidence="1">Uncharacterized protein</fullName>
    </submittedName>
</protein>
<proteinExistence type="predicted"/>
<dbReference type="AlphaFoldDB" id="X1P4U8"/>
<dbReference type="Gene3D" id="3.30.70.920">
    <property type="match status" value="1"/>
</dbReference>
<name>X1P4U8_9ZZZZ</name>
<organism evidence="1">
    <name type="scientific">marine sediment metagenome</name>
    <dbReference type="NCBI Taxonomy" id="412755"/>
    <lineage>
        <taxon>unclassified sequences</taxon>
        <taxon>metagenomes</taxon>
        <taxon>ecological metagenomes</taxon>
    </lineage>
</organism>
<gene>
    <name evidence="1" type="ORF">S06H3_61289</name>
</gene>
<accession>X1P4U8</accession>
<reference evidence="1" key="1">
    <citation type="journal article" date="2014" name="Front. Microbiol.">
        <title>High frequency of phylogenetically diverse reductive dehalogenase-homologous genes in deep subseafloor sedimentary metagenomes.</title>
        <authorList>
            <person name="Kawai M."/>
            <person name="Futagami T."/>
            <person name="Toyoda A."/>
            <person name="Takaki Y."/>
            <person name="Nishi S."/>
            <person name="Hori S."/>
            <person name="Arai W."/>
            <person name="Tsubouchi T."/>
            <person name="Morono Y."/>
            <person name="Uchiyama I."/>
            <person name="Ito T."/>
            <person name="Fujiyama A."/>
            <person name="Inagaki F."/>
            <person name="Takami H."/>
        </authorList>
    </citation>
    <scope>NUCLEOTIDE SEQUENCE</scope>
    <source>
        <strain evidence="1">Expedition CK06-06</strain>
    </source>
</reference>
<dbReference type="InterPro" id="IPR011008">
    <property type="entry name" value="Dimeric_a/b-barrel"/>
</dbReference>
<comment type="caution">
    <text evidence="1">The sequence shown here is derived from an EMBL/GenBank/DDBJ whole genome shotgun (WGS) entry which is preliminary data.</text>
</comment>
<sequence>NPSKLGYNAMAVVGLDVVPEKRQEVIGKLTKMGEIRMLATVAGEHTITGVVWAHDNKELADIVLRKIGGSGRAGSGRDRS</sequence>
<dbReference type="EMBL" id="BARV01040159">
    <property type="protein sequence ID" value="GAI51352.1"/>
    <property type="molecule type" value="Genomic_DNA"/>
</dbReference>
<evidence type="ECO:0000313" key="1">
    <source>
        <dbReference type="EMBL" id="GAI51352.1"/>
    </source>
</evidence>
<dbReference type="SUPFAM" id="SSF54909">
    <property type="entry name" value="Dimeric alpha+beta barrel"/>
    <property type="match status" value="1"/>
</dbReference>